<dbReference type="Proteomes" id="UP000025756">
    <property type="component" value="Unassembled WGS sequence"/>
</dbReference>
<comment type="similarity">
    <text evidence="1">Belongs to the UPF0065 (bug) family.</text>
</comment>
<keyword evidence="2" id="KW-0675">Receptor</keyword>
<sequence length="340" mass="34980">MHCSGAAMPDAKRVFPARRAFVVGMAALMLCAGAGADAREDWPARPIRVVTPFPAGGINDTVIRIVCEKVAAALGQPIIVEVKAGAAGAIGTDFVAKSAPDGYTWLASSGPVFTAAPALFQALPFDPLKDFRAAAMLATAPNILVVPPQLPVSNLRELVAYARQAPGGISYATPGAGSSAHLGTEAFMRDAGFSATQVAYRGAPPALLDLIGGRVQFMMVSASLAAAQIGAGKLKGLAVMDTRRFPGAADIPTVAEAGFNVEPVVPWFAIHVPARTSDAIVARINREVVAALADPQVRASLGKAGAAAAEPAAPRQIDAAMQAEAARFQALAREQNLAKQ</sequence>
<dbReference type="Pfam" id="PF03401">
    <property type="entry name" value="TctC"/>
    <property type="match status" value="1"/>
</dbReference>
<name>A0ABR4R868_BORBO</name>
<comment type="caution">
    <text evidence="2">The sequence shown here is derived from an EMBL/GenBank/DDBJ whole genome shotgun (WGS) entry which is preliminary data.</text>
</comment>
<dbReference type="CDD" id="cd07012">
    <property type="entry name" value="PBP2_Bug_TTT"/>
    <property type="match status" value="1"/>
</dbReference>
<dbReference type="SUPFAM" id="SSF53850">
    <property type="entry name" value="Periplasmic binding protein-like II"/>
    <property type="match status" value="1"/>
</dbReference>
<keyword evidence="3" id="KW-1185">Reference proteome</keyword>
<dbReference type="PANTHER" id="PTHR42928">
    <property type="entry name" value="TRICARBOXYLATE-BINDING PROTEIN"/>
    <property type="match status" value="1"/>
</dbReference>
<evidence type="ECO:0000313" key="3">
    <source>
        <dbReference type="Proteomes" id="UP000025756"/>
    </source>
</evidence>
<gene>
    <name evidence="2" type="ORF">L490_0289</name>
</gene>
<proteinExistence type="inferred from homology"/>
<accession>A0ABR4R868</accession>
<protein>
    <submittedName>
        <fullName evidence="2">Tripartite tricarboxylate transporter family receptor</fullName>
    </submittedName>
</protein>
<dbReference type="InterPro" id="IPR005064">
    <property type="entry name" value="BUG"/>
</dbReference>
<dbReference type="Gene3D" id="3.40.190.150">
    <property type="entry name" value="Bordetella uptake gene, domain 1"/>
    <property type="match status" value="1"/>
</dbReference>
<dbReference type="Gene3D" id="3.40.190.10">
    <property type="entry name" value="Periplasmic binding protein-like II"/>
    <property type="match status" value="1"/>
</dbReference>
<evidence type="ECO:0000256" key="1">
    <source>
        <dbReference type="ARBA" id="ARBA00006987"/>
    </source>
</evidence>
<dbReference type="InterPro" id="IPR042100">
    <property type="entry name" value="Bug_dom1"/>
</dbReference>
<dbReference type="PIRSF" id="PIRSF017082">
    <property type="entry name" value="YflP"/>
    <property type="match status" value="1"/>
</dbReference>
<dbReference type="PANTHER" id="PTHR42928:SF5">
    <property type="entry name" value="BLR1237 PROTEIN"/>
    <property type="match status" value="1"/>
</dbReference>
<reference evidence="2 3" key="1">
    <citation type="submission" date="2014-03" db="EMBL/GenBank/DDBJ databases">
        <title>Genome sequence of Bordetella bronchiseptica.</title>
        <authorList>
            <person name="Harvill E."/>
            <person name="Goodfield L.L."/>
            <person name="Ivanov Y.V."/>
            <person name="Meyer J.A."/>
            <person name="Muse S.J."/>
            <person name="Jacobs N."/>
            <person name="Bendor L."/>
            <person name="Smallridge W.E."/>
            <person name="Brinkac L.M."/>
            <person name="Sanka R."/>
            <person name="Kim M."/>
            <person name="Losada L."/>
        </authorList>
    </citation>
    <scope>NUCLEOTIDE SEQUENCE [LARGE SCALE GENOMIC DNA]</scope>
    <source>
        <strain evidence="2 3">00-P-2796</strain>
    </source>
</reference>
<organism evidence="2 3">
    <name type="scientific">Bordetella bronchiseptica 00-P-2796</name>
    <dbReference type="NCBI Taxonomy" id="1331199"/>
    <lineage>
        <taxon>Bacteria</taxon>
        <taxon>Pseudomonadati</taxon>
        <taxon>Pseudomonadota</taxon>
        <taxon>Betaproteobacteria</taxon>
        <taxon>Burkholderiales</taxon>
        <taxon>Alcaligenaceae</taxon>
        <taxon>Bordetella</taxon>
    </lineage>
</organism>
<evidence type="ECO:0000313" key="2">
    <source>
        <dbReference type="EMBL" id="KCV30561.1"/>
    </source>
</evidence>
<dbReference type="EMBL" id="JGWH01000175">
    <property type="protein sequence ID" value="KCV30561.1"/>
    <property type="molecule type" value="Genomic_DNA"/>
</dbReference>